<evidence type="ECO:0000313" key="9">
    <source>
        <dbReference type="EMBL" id="TDR20444.1"/>
    </source>
</evidence>
<dbReference type="Proteomes" id="UP000295724">
    <property type="component" value="Unassembled WGS sequence"/>
</dbReference>
<dbReference type="Pfam" id="PF00486">
    <property type="entry name" value="Trans_reg_C"/>
    <property type="match status" value="1"/>
</dbReference>
<dbReference type="SUPFAM" id="SSF46894">
    <property type="entry name" value="C-terminal effector domain of the bipartite response regulators"/>
    <property type="match status" value="1"/>
</dbReference>
<protein>
    <submittedName>
        <fullName evidence="9">DNA-binding winged helix-turn-helix (WHTH) protein</fullName>
    </submittedName>
</protein>
<dbReference type="InterPro" id="IPR011990">
    <property type="entry name" value="TPR-like_helical_dom_sf"/>
</dbReference>
<gene>
    <name evidence="9" type="ORF">C8D91_1416</name>
</gene>
<evidence type="ECO:0000256" key="3">
    <source>
        <dbReference type="ARBA" id="ARBA00022737"/>
    </source>
</evidence>
<comment type="subcellular location">
    <subcellularLocation>
        <location evidence="1">Cytoplasm</location>
    </subcellularLocation>
</comment>
<organism evidence="9 10">
    <name type="scientific">Marinicella litoralis</name>
    <dbReference type="NCBI Taxonomy" id="644220"/>
    <lineage>
        <taxon>Bacteria</taxon>
        <taxon>Pseudomonadati</taxon>
        <taxon>Pseudomonadota</taxon>
        <taxon>Gammaproteobacteria</taxon>
        <taxon>Lysobacterales</taxon>
        <taxon>Marinicellaceae</taxon>
        <taxon>Marinicella</taxon>
    </lineage>
</organism>
<name>A0A4R6XR31_9GAMM</name>
<reference evidence="9 10" key="1">
    <citation type="submission" date="2019-03" db="EMBL/GenBank/DDBJ databases">
        <title>Genomic Encyclopedia of Type Strains, Phase IV (KMG-IV): sequencing the most valuable type-strain genomes for metagenomic binning, comparative biology and taxonomic classification.</title>
        <authorList>
            <person name="Goeker M."/>
        </authorList>
    </citation>
    <scope>NUCLEOTIDE SEQUENCE [LARGE SCALE GENOMIC DNA]</scope>
    <source>
        <strain evidence="9 10">DSM 25488</strain>
    </source>
</reference>
<dbReference type="PANTHER" id="PTHR46630:SF1">
    <property type="entry name" value="TETRATRICOPEPTIDE REPEAT PROTEIN 29"/>
    <property type="match status" value="1"/>
</dbReference>
<evidence type="ECO:0000256" key="2">
    <source>
        <dbReference type="ARBA" id="ARBA00022490"/>
    </source>
</evidence>
<dbReference type="Gene3D" id="1.25.40.10">
    <property type="entry name" value="Tetratricopeptide repeat domain"/>
    <property type="match status" value="1"/>
</dbReference>
<sequence length="588" mass="67035">MIYSLNHVQFEVKNQQILVADKVIQLSPRGHQCLLLFLTSENQILSKDFLLKTLWENVIVSDDSLFKVIQETRKALRSTGLNEDVITNVYGKGYQLQAPVTAVSQQSFKPHVIGVLVLCLSVALMIALIKEPQAQVTDEVFKRQLAAIESNPQPQNLVFEGLTIDHHSHPSDQLKLAYLHGLERYKSGDYDRSIAHLMAGIDAYDKGASVPVLADTYLLLSKMYIYRSDKESLQYFLDQAEFHYRAMNDQTGITSTAISRARYHQSVYQFTESIVLLENILNQAKINKDAYNQMRAWGNLAYSYQQTHQDNKHVQALEQALRLALEIPDGDYAAYAYGALSQIYMEQADFVKAMKFAQQALKFVLEQQDTNNFQQGYSAFYNLLQELGHHELAQVHLQSAIEIQAQFNQESLLVLAEINLAKVNITLGDYDQANELLKKLQAVDLTTKEQLEVTALLALNSYYRQDNITAYTEAKRVFESTEVDTQVLLIAGTALALSSHQLERNDEAIKIFNSLQPITNPNWFFAHTQFLQLAEIVFTKITPDESERNKWVEAKTSYTQIRQEIKNQTQPDDDLINDLGVYLEQIMN</sequence>
<comment type="caution">
    <text evidence="9">The sequence shown here is derived from an EMBL/GenBank/DDBJ whole genome shotgun (WGS) entry which is preliminary data.</text>
</comment>
<evidence type="ECO:0000256" key="6">
    <source>
        <dbReference type="ARBA" id="ARBA00038253"/>
    </source>
</evidence>
<keyword evidence="10" id="KW-1185">Reference proteome</keyword>
<dbReference type="CDD" id="cd00383">
    <property type="entry name" value="trans_reg_C"/>
    <property type="match status" value="1"/>
</dbReference>
<evidence type="ECO:0000256" key="1">
    <source>
        <dbReference type="ARBA" id="ARBA00004496"/>
    </source>
</evidence>
<proteinExistence type="inferred from homology"/>
<dbReference type="PROSITE" id="PS51755">
    <property type="entry name" value="OMPR_PHOB"/>
    <property type="match status" value="1"/>
</dbReference>
<dbReference type="InterPro" id="IPR001867">
    <property type="entry name" value="OmpR/PhoB-type_DNA-bd"/>
</dbReference>
<dbReference type="InterPro" id="IPR036388">
    <property type="entry name" value="WH-like_DNA-bd_sf"/>
</dbReference>
<dbReference type="InterPro" id="IPR016032">
    <property type="entry name" value="Sig_transdc_resp-reg_C-effctor"/>
</dbReference>
<evidence type="ECO:0000256" key="4">
    <source>
        <dbReference type="ARBA" id="ARBA00022803"/>
    </source>
</evidence>
<dbReference type="InterPro" id="IPR051476">
    <property type="entry name" value="Bac_ResReg_Asp_Phosphatase"/>
</dbReference>
<keyword evidence="2" id="KW-0963">Cytoplasm</keyword>
<keyword evidence="3" id="KW-0677">Repeat</keyword>
<dbReference type="AlphaFoldDB" id="A0A4R6XR31"/>
<evidence type="ECO:0000259" key="8">
    <source>
        <dbReference type="PROSITE" id="PS51755"/>
    </source>
</evidence>
<dbReference type="GO" id="GO:0000160">
    <property type="term" value="P:phosphorelay signal transduction system"/>
    <property type="evidence" value="ECO:0007669"/>
    <property type="project" value="InterPro"/>
</dbReference>
<feature type="DNA-binding region" description="OmpR/PhoB-type" evidence="7">
    <location>
        <begin position="1"/>
        <end position="98"/>
    </location>
</feature>
<dbReference type="GO" id="GO:0003677">
    <property type="term" value="F:DNA binding"/>
    <property type="evidence" value="ECO:0007669"/>
    <property type="project" value="UniProtKB-UniRule"/>
</dbReference>
<evidence type="ECO:0000256" key="7">
    <source>
        <dbReference type="PROSITE-ProRule" id="PRU01091"/>
    </source>
</evidence>
<dbReference type="Gene3D" id="1.10.10.10">
    <property type="entry name" value="Winged helix-like DNA-binding domain superfamily/Winged helix DNA-binding domain"/>
    <property type="match status" value="1"/>
</dbReference>
<accession>A0A4R6XR31</accession>
<dbReference type="PANTHER" id="PTHR46630">
    <property type="entry name" value="TETRATRICOPEPTIDE REPEAT PROTEIN 29"/>
    <property type="match status" value="1"/>
</dbReference>
<keyword evidence="4" id="KW-0802">TPR repeat</keyword>
<dbReference type="EMBL" id="SNZB01000003">
    <property type="protein sequence ID" value="TDR20444.1"/>
    <property type="molecule type" value="Genomic_DNA"/>
</dbReference>
<evidence type="ECO:0000256" key="5">
    <source>
        <dbReference type="ARBA" id="ARBA00023125"/>
    </source>
</evidence>
<dbReference type="GO" id="GO:0005737">
    <property type="term" value="C:cytoplasm"/>
    <property type="evidence" value="ECO:0007669"/>
    <property type="project" value="UniProtKB-SubCell"/>
</dbReference>
<evidence type="ECO:0000313" key="10">
    <source>
        <dbReference type="Proteomes" id="UP000295724"/>
    </source>
</evidence>
<keyword evidence="5 7" id="KW-0238">DNA-binding</keyword>
<dbReference type="SMART" id="SM00862">
    <property type="entry name" value="Trans_reg_C"/>
    <property type="match status" value="1"/>
</dbReference>
<dbReference type="OrthoDB" id="6193463at2"/>
<comment type="similarity">
    <text evidence="6">Belongs to the Rap family.</text>
</comment>
<dbReference type="SUPFAM" id="SSF48452">
    <property type="entry name" value="TPR-like"/>
    <property type="match status" value="2"/>
</dbReference>
<feature type="domain" description="OmpR/PhoB-type" evidence="8">
    <location>
        <begin position="1"/>
        <end position="98"/>
    </location>
</feature>
<dbReference type="GO" id="GO:0006355">
    <property type="term" value="P:regulation of DNA-templated transcription"/>
    <property type="evidence" value="ECO:0007669"/>
    <property type="project" value="InterPro"/>
</dbReference>